<keyword evidence="2" id="KW-1185">Reference proteome</keyword>
<accession>A0A2U9S5I2</accession>
<organism evidence="1 2">
    <name type="scientific">Azospirillum ramasamyi</name>
    <dbReference type="NCBI Taxonomy" id="682998"/>
    <lineage>
        <taxon>Bacteria</taxon>
        <taxon>Pseudomonadati</taxon>
        <taxon>Pseudomonadota</taxon>
        <taxon>Alphaproteobacteria</taxon>
        <taxon>Rhodospirillales</taxon>
        <taxon>Azospirillaceae</taxon>
        <taxon>Azospirillum</taxon>
    </lineage>
</organism>
<name>A0A2U9S5I2_9PROT</name>
<sequence>MPESVPPESAPPEFFANRLSKKGAHSRLPLPGEAEVVDLRRYRLARLIRDAGRQQGELARLMRDGARERNQLAEALRGAQRHLASIADNYKILLVRLQREKDFRDACQEAAELEDLDEMIRRRDALALELEAIRRAPHGAVGN</sequence>
<dbReference type="EMBL" id="CP029829">
    <property type="protein sequence ID" value="AWU94815.1"/>
    <property type="molecule type" value="Genomic_DNA"/>
</dbReference>
<evidence type="ECO:0000313" key="2">
    <source>
        <dbReference type="Proteomes" id="UP000249605"/>
    </source>
</evidence>
<gene>
    <name evidence="1" type="ORF">DM194_11385</name>
</gene>
<protein>
    <submittedName>
        <fullName evidence="1">Uncharacterized protein</fullName>
    </submittedName>
</protein>
<evidence type="ECO:0000313" key="1">
    <source>
        <dbReference type="EMBL" id="AWU94815.1"/>
    </source>
</evidence>
<proteinExistence type="predicted"/>
<dbReference type="Proteomes" id="UP000249605">
    <property type="component" value="Chromosome"/>
</dbReference>
<dbReference type="OrthoDB" id="7304956at2"/>
<reference evidence="1 2" key="1">
    <citation type="journal article" date="2019" name="Int. J. Syst. Evol. Microbiol.">
        <title>Azospirillum ramasamyi sp. nov., a novel diazotrophic bacterium isolated from fermented bovine products.</title>
        <authorList>
            <person name="Anandham R."/>
            <person name="Heo J."/>
            <person name="Krishnamoorthy R."/>
            <person name="SenthilKumar M."/>
            <person name="Gopal N.O."/>
            <person name="Kim S.J."/>
            <person name="Kwon S.W."/>
        </authorList>
    </citation>
    <scope>NUCLEOTIDE SEQUENCE [LARGE SCALE GENOMIC DNA]</scope>
    <source>
        <strain evidence="1 2">M2T2B2</strain>
    </source>
</reference>
<dbReference type="KEGG" id="azm:DM194_11385"/>
<dbReference type="AlphaFoldDB" id="A0A2U9S5I2"/>